<gene>
    <name evidence="2" type="ORF">ElP_40230</name>
</gene>
<evidence type="ECO:0000256" key="1">
    <source>
        <dbReference type="SAM" id="SignalP"/>
    </source>
</evidence>
<evidence type="ECO:0000313" key="3">
    <source>
        <dbReference type="Proteomes" id="UP000317835"/>
    </source>
</evidence>
<dbReference type="InterPro" id="IPR008930">
    <property type="entry name" value="Terpenoid_cyclase/PrenylTrfase"/>
</dbReference>
<dbReference type="Proteomes" id="UP000317835">
    <property type="component" value="Chromosome"/>
</dbReference>
<sequence precursor="true">MGRTSGFAAVLLVFCLSRLAPADEPASNPPAGPQQAQQAVDRAIGYLQSESAAWWNTRGCAACHHLPMPLWALSEAERQGYAIDEQFVAETTESLLGSRDALMASKLFPNPADPPDPRPQGRGLNMGLPFLAVAARSMPSTGEGQEQSLKLIAEEIVKKQQPDGSWEFFATLRRPPINESQVTDAAWIIMALQGETGPDAPRSHREALSRAIAWFDAATSSDLHQEKVLRLLVAIRSGKPRDTMQTATEELLALQRDDGGWSQTVPESKSDAFATGQTLYVLSLAGFGAERPEIKRAMDFLVATQLPDGSWPMISRSSPDGSPGSSKLLTPITCAASSWATLGLARLAPKRPQDCSLPATSP</sequence>
<dbReference type="Gene3D" id="1.50.10.20">
    <property type="match status" value="2"/>
</dbReference>
<evidence type="ECO:0000313" key="2">
    <source>
        <dbReference type="EMBL" id="QDV36111.1"/>
    </source>
</evidence>
<reference evidence="2 3" key="1">
    <citation type="submission" date="2019-02" db="EMBL/GenBank/DDBJ databases">
        <title>Deep-cultivation of Planctomycetes and their phenomic and genomic characterization uncovers novel biology.</title>
        <authorList>
            <person name="Wiegand S."/>
            <person name="Jogler M."/>
            <person name="Boedeker C."/>
            <person name="Pinto D."/>
            <person name="Vollmers J."/>
            <person name="Rivas-Marin E."/>
            <person name="Kohn T."/>
            <person name="Peeters S.H."/>
            <person name="Heuer A."/>
            <person name="Rast P."/>
            <person name="Oberbeckmann S."/>
            <person name="Bunk B."/>
            <person name="Jeske O."/>
            <person name="Meyerdierks A."/>
            <person name="Storesund J.E."/>
            <person name="Kallscheuer N."/>
            <person name="Luecker S."/>
            <person name="Lage O.M."/>
            <person name="Pohl T."/>
            <person name="Merkel B.J."/>
            <person name="Hornburger P."/>
            <person name="Mueller R.-W."/>
            <person name="Bruemmer F."/>
            <person name="Labrenz M."/>
            <person name="Spormann A.M."/>
            <person name="Op den Camp H."/>
            <person name="Overmann J."/>
            <person name="Amann R."/>
            <person name="Jetten M.S.M."/>
            <person name="Mascher T."/>
            <person name="Medema M.H."/>
            <person name="Devos D.P."/>
            <person name="Kaster A.-K."/>
            <person name="Ovreas L."/>
            <person name="Rohde M."/>
            <person name="Galperin M.Y."/>
            <person name="Jogler C."/>
        </authorList>
    </citation>
    <scope>NUCLEOTIDE SEQUENCE [LARGE SCALE GENOMIC DNA]</scope>
    <source>
        <strain evidence="2 3">ElP</strain>
    </source>
</reference>
<feature type="chain" id="PRO_5022230542" evidence="1">
    <location>
        <begin position="23"/>
        <end position="362"/>
    </location>
</feature>
<dbReference type="AlphaFoldDB" id="A0A518H5J4"/>
<accession>A0A518H5J4</accession>
<feature type="signal peptide" evidence="1">
    <location>
        <begin position="1"/>
        <end position="22"/>
    </location>
</feature>
<keyword evidence="2" id="KW-0808">Transferase</keyword>
<name>A0A518H5J4_9BACT</name>
<dbReference type="EMBL" id="CP036426">
    <property type="protein sequence ID" value="QDV36111.1"/>
    <property type="molecule type" value="Genomic_DNA"/>
</dbReference>
<organism evidence="2 3">
    <name type="scientific">Tautonia plasticadhaerens</name>
    <dbReference type="NCBI Taxonomy" id="2527974"/>
    <lineage>
        <taxon>Bacteria</taxon>
        <taxon>Pseudomonadati</taxon>
        <taxon>Planctomycetota</taxon>
        <taxon>Planctomycetia</taxon>
        <taxon>Isosphaerales</taxon>
        <taxon>Isosphaeraceae</taxon>
        <taxon>Tautonia</taxon>
    </lineage>
</organism>
<keyword evidence="3" id="KW-1185">Reference proteome</keyword>
<proteinExistence type="predicted"/>
<dbReference type="GO" id="GO:0016740">
    <property type="term" value="F:transferase activity"/>
    <property type="evidence" value="ECO:0007669"/>
    <property type="project" value="UniProtKB-KW"/>
</dbReference>
<keyword evidence="1" id="KW-0732">Signal</keyword>
<dbReference type="SUPFAM" id="SSF48239">
    <property type="entry name" value="Terpenoid cyclases/Protein prenyltransferases"/>
    <property type="match status" value="1"/>
</dbReference>
<dbReference type="KEGG" id="tpla:ElP_40230"/>
<protein>
    <submittedName>
        <fullName evidence="2">Prenyltransferase and squalene oxidase repeat protein</fullName>
    </submittedName>
</protein>